<dbReference type="PANTHER" id="PTHR30404">
    <property type="entry name" value="N-ACETYLMURAMOYL-L-ALANINE AMIDASE"/>
    <property type="match status" value="1"/>
</dbReference>
<evidence type="ECO:0000313" key="5">
    <source>
        <dbReference type="Proteomes" id="UP000283095"/>
    </source>
</evidence>
<dbReference type="CDD" id="cd02696">
    <property type="entry name" value="MurNAc-LAA"/>
    <property type="match status" value="1"/>
</dbReference>
<proteinExistence type="predicted"/>
<dbReference type="SUPFAM" id="SSF53187">
    <property type="entry name" value="Zn-dependent exopeptidases"/>
    <property type="match status" value="1"/>
</dbReference>
<dbReference type="AlphaFoldDB" id="A0A3Q9RJN1"/>
<dbReference type="EMBL" id="CP026095">
    <property type="protein sequence ID" value="AZV40897.1"/>
    <property type="molecule type" value="Genomic_DNA"/>
</dbReference>
<organism evidence="4 5">
    <name type="scientific">Peribacillus asahii</name>
    <dbReference type="NCBI Taxonomy" id="228899"/>
    <lineage>
        <taxon>Bacteria</taxon>
        <taxon>Bacillati</taxon>
        <taxon>Bacillota</taxon>
        <taxon>Bacilli</taxon>
        <taxon>Bacillales</taxon>
        <taxon>Bacillaceae</taxon>
        <taxon>Peribacillus</taxon>
    </lineage>
</organism>
<feature type="transmembrane region" description="Helical" evidence="2">
    <location>
        <begin position="12"/>
        <end position="31"/>
    </location>
</feature>
<sequence length="245" mass="27851">MEGEQMTRKLKYGGFALGIVILFLIVTVKFVEDDSWNAWNLPLSGKVIVLDAGHGGMDGGANIGNVMEKDIALNVTLKLRDYLQEQGALVILTREDDSDLAAKDTKGIYLRKSEDLRKRVELINESEADLFLSIHLNAFPSKSSKGAQTFYTKRYEENEQLAKFIQAEIIRNLENTSRYAKTINRVYLMDYAKKPGALVEIGFLSNAEERERLVKEEYQEQIAASIYKGVLRYLTEEKITEKEEP</sequence>
<keyword evidence="1" id="KW-0378">Hydrolase</keyword>
<dbReference type="Pfam" id="PF01520">
    <property type="entry name" value="Amidase_3"/>
    <property type="match status" value="1"/>
</dbReference>
<name>A0A3Q9RJN1_9BACI</name>
<accession>A0A3Q9RJN1</accession>
<dbReference type="InterPro" id="IPR002508">
    <property type="entry name" value="MurNAc-LAA_cat"/>
</dbReference>
<dbReference type="Gene3D" id="3.40.630.40">
    <property type="entry name" value="Zn-dependent exopeptidases"/>
    <property type="match status" value="1"/>
</dbReference>
<evidence type="ECO:0000313" key="4">
    <source>
        <dbReference type="EMBL" id="AZV40897.1"/>
    </source>
</evidence>
<dbReference type="InterPro" id="IPR050695">
    <property type="entry name" value="N-acetylmuramoyl_amidase_3"/>
</dbReference>
<dbReference type="GO" id="GO:0030288">
    <property type="term" value="C:outer membrane-bounded periplasmic space"/>
    <property type="evidence" value="ECO:0007669"/>
    <property type="project" value="TreeGrafter"/>
</dbReference>
<protein>
    <submittedName>
        <fullName evidence="4">N-acetylmuramoyl-L-alanine amidase</fullName>
    </submittedName>
</protein>
<dbReference type="GO" id="GO:0008745">
    <property type="term" value="F:N-acetylmuramoyl-L-alanine amidase activity"/>
    <property type="evidence" value="ECO:0007669"/>
    <property type="project" value="InterPro"/>
</dbReference>
<dbReference type="Proteomes" id="UP000283095">
    <property type="component" value="Chromosome"/>
</dbReference>
<dbReference type="SMART" id="SM00646">
    <property type="entry name" value="Ami_3"/>
    <property type="match status" value="1"/>
</dbReference>
<evidence type="ECO:0000259" key="3">
    <source>
        <dbReference type="SMART" id="SM00646"/>
    </source>
</evidence>
<keyword evidence="2" id="KW-0812">Transmembrane</keyword>
<reference evidence="4 5" key="1">
    <citation type="submission" date="2018-01" db="EMBL/GenBank/DDBJ databases">
        <title>Bacillus asahii Genome sequencing and assembly.</title>
        <authorList>
            <person name="Jiang H."/>
            <person name="Feng Y."/>
            <person name="Zhao F."/>
            <person name="Lin X."/>
        </authorList>
    </citation>
    <scope>NUCLEOTIDE SEQUENCE [LARGE SCALE GENOMIC DNA]</scope>
    <source>
        <strain evidence="4 5">OM18</strain>
    </source>
</reference>
<evidence type="ECO:0000256" key="1">
    <source>
        <dbReference type="ARBA" id="ARBA00022801"/>
    </source>
</evidence>
<keyword evidence="2" id="KW-1133">Transmembrane helix</keyword>
<keyword evidence="2" id="KW-0472">Membrane</keyword>
<dbReference type="KEGG" id="pasa:BAOM_0174"/>
<dbReference type="InterPro" id="IPR014234">
    <property type="entry name" value="Spore_CwlD"/>
</dbReference>
<gene>
    <name evidence="4" type="ORF">BAOM_0174</name>
</gene>
<dbReference type="GO" id="GO:0009253">
    <property type="term" value="P:peptidoglycan catabolic process"/>
    <property type="evidence" value="ECO:0007669"/>
    <property type="project" value="InterPro"/>
</dbReference>
<dbReference type="NCBIfam" id="TIGR02883">
    <property type="entry name" value="spore_cwlD"/>
    <property type="match status" value="1"/>
</dbReference>
<evidence type="ECO:0000256" key="2">
    <source>
        <dbReference type="SAM" id="Phobius"/>
    </source>
</evidence>
<feature type="domain" description="MurNAc-LAA" evidence="3">
    <location>
        <begin position="120"/>
        <end position="231"/>
    </location>
</feature>
<dbReference type="PANTHER" id="PTHR30404:SF0">
    <property type="entry name" value="N-ACETYLMURAMOYL-L-ALANINE AMIDASE AMIC"/>
    <property type="match status" value="1"/>
</dbReference>